<dbReference type="InterPro" id="IPR021307">
    <property type="entry name" value="DUF2884"/>
</dbReference>
<evidence type="ECO:0000313" key="2">
    <source>
        <dbReference type="EMBL" id="GAD74455.1"/>
    </source>
</evidence>
<reference evidence="2 3" key="1">
    <citation type="submission" date="2013-09" db="EMBL/GenBank/DDBJ databases">
        <title>Whole genome shotgun sequence of Vibrio azureus NBRC 104587.</title>
        <authorList>
            <person name="Isaki S."/>
            <person name="Hosoyama A."/>
            <person name="Numata M."/>
            <person name="Hashimoto M."/>
            <person name="Hosoyama Y."/>
            <person name="Tsuchikane K."/>
            <person name="Noguchi M."/>
            <person name="Hirakata S."/>
            <person name="Ichikawa N."/>
            <person name="Ohji S."/>
            <person name="Yamazoe A."/>
            <person name="Fujita N."/>
        </authorList>
    </citation>
    <scope>NUCLEOTIDE SEQUENCE [LARGE SCALE GENOMIC DNA]</scope>
    <source>
        <strain evidence="2 3">NBRC 104587</strain>
    </source>
</reference>
<dbReference type="RefSeq" id="WP_021708235.1">
    <property type="nucleotide sequence ID" value="NZ_BAOB01000124.1"/>
</dbReference>
<evidence type="ECO:0000313" key="3">
    <source>
        <dbReference type="Proteomes" id="UP000016567"/>
    </source>
</evidence>
<accession>U3AL08</accession>
<name>U3AL08_9VIBR</name>
<dbReference type="EMBL" id="BATL01000010">
    <property type="protein sequence ID" value="GAD74455.1"/>
    <property type="molecule type" value="Genomic_DNA"/>
</dbReference>
<protein>
    <recommendedName>
        <fullName evidence="4">Chemotaxis protein</fullName>
    </recommendedName>
</protein>
<dbReference type="Proteomes" id="UP000016567">
    <property type="component" value="Unassembled WGS sequence"/>
</dbReference>
<dbReference type="Pfam" id="PF11101">
    <property type="entry name" value="DUF2884"/>
    <property type="match status" value="1"/>
</dbReference>
<organism evidence="2 3">
    <name type="scientific">Vibrio azureus NBRC 104587</name>
    <dbReference type="NCBI Taxonomy" id="1219077"/>
    <lineage>
        <taxon>Bacteria</taxon>
        <taxon>Pseudomonadati</taxon>
        <taxon>Pseudomonadota</taxon>
        <taxon>Gammaproteobacteria</taxon>
        <taxon>Vibrionales</taxon>
        <taxon>Vibrionaceae</taxon>
        <taxon>Vibrio</taxon>
    </lineage>
</organism>
<comment type="caution">
    <text evidence="2">The sequence shown here is derived from an EMBL/GenBank/DDBJ whole genome shotgun (WGS) entry which is preliminary data.</text>
</comment>
<keyword evidence="3" id="KW-1185">Reference proteome</keyword>
<evidence type="ECO:0008006" key="4">
    <source>
        <dbReference type="Google" id="ProtNLM"/>
    </source>
</evidence>
<dbReference type="AlphaFoldDB" id="U3AL08"/>
<feature type="chain" id="PRO_5004638054" description="Chemotaxis protein" evidence="1">
    <location>
        <begin position="20"/>
        <end position="247"/>
    </location>
</feature>
<feature type="signal peptide" evidence="1">
    <location>
        <begin position="1"/>
        <end position="19"/>
    </location>
</feature>
<evidence type="ECO:0000256" key="1">
    <source>
        <dbReference type="SAM" id="SignalP"/>
    </source>
</evidence>
<sequence length="247" mass="27573">MNKLLTLSLLMFSASGLTAQCHVDIKNEVRLDGQALEITKSNGEKVRVDNNDDLLIDGKLITLNESQKEAIKSYREKLNSYIPQAKHLADESLALANDIIDDIAQSIDSPAAFDNVKVAANKFFTDVEARYFKDGDFILPAESFDSMMQSWSKDLEKAQALFSSEFLGSAFEALSVKMKEDGGLNLTELSKSLSSLQAKVEQRLSEHSKEMEQKAKSLCDSLDGIAEQEQELHKKIPELKNYQVFTI</sequence>
<dbReference type="STRING" id="1219077.VAZ01S_010_01080"/>
<gene>
    <name evidence="2" type="ORF">VAZ01S_010_01080</name>
</gene>
<keyword evidence="1" id="KW-0732">Signal</keyword>
<dbReference type="eggNOG" id="ENOG502Z7W2">
    <property type="taxonomic scope" value="Bacteria"/>
</dbReference>
<proteinExistence type="predicted"/>
<dbReference type="OrthoDB" id="5904592at2"/>